<comment type="caution">
    <text evidence="2">The sequence shown here is derived from an EMBL/GenBank/DDBJ whole genome shotgun (WGS) entry which is preliminary data.</text>
</comment>
<protein>
    <recommendedName>
        <fullName evidence="4">Fungal N-terminal domain-containing protein</fullName>
    </recommendedName>
</protein>
<feature type="region of interest" description="Disordered" evidence="1">
    <location>
        <begin position="200"/>
        <end position="274"/>
    </location>
</feature>
<dbReference type="EMBL" id="MCFA01000296">
    <property type="protein sequence ID" value="ORX94879.1"/>
    <property type="molecule type" value="Genomic_DNA"/>
</dbReference>
<dbReference type="Proteomes" id="UP000193144">
    <property type="component" value="Unassembled WGS sequence"/>
</dbReference>
<name>A0A1Y1YA27_9PLEO</name>
<feature type="compositionally biased region" description="Polar residues" evidence="1">
    <location>
        <begin position="256"/>
        <end position="274"/>
    </location>
</feature>
<evidence type="ECO:0000256" key="1">
    <source>
        <dbReference type="SAM" id="MobiDB-lite"/>
    </source>
</evidence>
<keyword evidence="3" id="KW-1185">Reference proteome</keyword>
<dbReference type="OrthoDB" id="341259at2759"/>
<accession>A0A1Y1YA27</accession>
<sequence>MDPVSLAASIITLAAAASNTGAALQRLWELKQASENLSVIINEVTEFELVLAFVLEAVTSLQSPEHDRATKTLQIFLDRAEVQIKDIKDFVQAQLACTDVGKFDAHTKPKMKKRGKLKEILGENQRKLEPLRQQLVSTKLGLLIALSAMNVRHISQIPALLMSIQQIQVVNPGGSMLSSTTDNFLPPATRVEEILSTYPLDPTGAISTTVSDAPGTSQIPTSARDDDQPPAELPEETHPPTPGSPHRAAAIPTPPSLNTAGQQSPGTNTSTTILPSTAKLPSLVSMPMSHTFPGVHPAMA</sequence>
<dbReference type="AlphaFoldDB" id="A0A1Y1YA27"/>
<gene>
    <name evidence="2" type="ORF">BCR34DRAFT_608123</name>
</gene>
<evidence type="ECO:0008006" key="4">
    <source>
        <dbReference type="Google" id="ProtNLM"/>
    </source>
</evidence>
<evidence type="ECO:0000313" key="2">
    <source>
        <dbReference type="EMBL" id="ORX94879.1"/>
    </source>
</evidence>
<proteinExistence type="predicted"/>
<evidence type="ECO:0000313" key="3">
    <source>
        <dbReference type="Proteomes" id="UP000193144"/>
    </source>
</evidence>
<reference evidence="2 3" key="1">
    <citation type="submission" date="2016-07" db="EMBL/GenBank/DDBJ databases">
        <title>Pervasive Adenine N6-methylation of Active Genes in Fungi.</title>
        <authorList>
            <consortium name="DOE Joint Genome Institute"/>
            <person name="Mondo S.J."/>
            <person name="Dannebaum R.O."/>
            <person name="Kuo R.C."/>
            <person name="Labutti K."/>
            <person name="Haridas S."/>
            <person name="Kuo A."/>
            <person name="Salamov A."/>
            <person name="Ahrendt S.R."/>
            <person name="Lipzen A."/>
            <person name="Sullivan W."/>
            <person name="Andreopoulos W.B."/>
            <person name="Clum A."/>
            <person name="Lindquist E."/>
            <person name="Daum C."/>
            <person name="Ramamoorthy G.K."/>
            <person name="Gryganskyi A."/>
            <person name="Culley D."/>
            <person name="Magnuson J.K."/>
            <person name="James T.Y."/>
            <person name="O'Malley M.A."/>
            <person name="Stajich J.E."/>
            <person name="Spatafora J.W."/>
            <person name="Visel A."/>
            <person name="Grigoriev I.V."/>
        </authorList>
    </citation>
    <scope>NUCLEOTIDE SEQUENCE [LARGE SCALE GENOMIC DNA]</scope>
    <source>
        <strain evidence="2 3">CBS 115471</strain>
    </source>
</reference>
<organism evidence="2 3">
    <name type="scientific">Clohesyomyces aquaticus</name>
    <dbReference type="NCBI Taxonomy" id="1231657"/>
    <lineage>
        <taxon>Eukaryota</taxon>
        <taxon>Fungi</taxon>
        <taxon>Dikarya</taxon>
        <taxon>Ascomycota</taxon>
        <taxon>Pezizomycotina</taxon>
        <taxon>Dothideomycetes</taxon>
        <taxon>Pleosporomycetidae</taxon>
        <taxon>Pleosporales</taxon>
        <taxon>Lindgomycetaceae</taxon>
        <taxon>Clohesyomyces</taxon>
    </lineage>
</organism>
<feature type="compositionally biased region" description="Polar residues" evidence="1">
    <location>
        <begin position="205"/>
        <end position="221"/>
    </location>
</feature>